<dbReference type="SUPFAM" id="SSF51905">
    <property type="entry name" value="FAD/NAD(P)-binding domain"/>
    <property type="match status" value="1"/>
</dbReference>
<dbReference type="InterPro" id="IPR023753">
    <property type="entry name" value="FAD/NAD-binding_dom"/>
</dbReference>
<dbReference type="EMBL" id="JBAWKY010000003">
    <property type="protein sequence ID" value="MEI4463022.1"/>
    <property type="molecule type" value="Genomic_DNA"/>
</dbReference>
<proteinExistence type="predicted"/>
<evidence type="ECO:0000313" key="3">
    <source>
        <dbReference type="Proteomes" id="UP001387110"/>
    </source>
</evidence>
<evidence type="ECO:0000313" key="2">
    <source>
        <dbReference type="EMBL" id="MEI4463022.1"/>
    </source>
</evidence>
<dbReference type="GO" id="GO:0016491">
    <property type="term" value="F:oxidoreductase activity"/>
    <property type="evidence" value="ECO:0007669"/>
    <property type="project" value="UniProtKB-KW"/>
</dbReference>
<dbReference type="InterPro" id="IPR015904">
    <property type="entry name" value="Sulphide_quinone_reductase"/>
</dbReference>
<reference evidence="2 3" key="1">
    <citation type="submission" date="2023-12" db="EMBL/GenBank/DDBJ databases">
        <authorList>
            <person name="Easwaran N."/>
            <person name="Lazarus H.P.S."/>
        </authorList>
    </citation>
    <scope>NUCLEOTIDE SEQUENCE [LARGE SCALE GENOMIC DNA]</scope>
    <source>
        <strain evidence="2 3">VIT-2023</strain>
    </source>
</reference>
<feature type="domain" description="FAD/NAD(P)-binding" evidence="1">
    <location>
        <begin position="7"/>
        <end position="126"/>
    </location>
</feature>
<evidence type="ECO:0000259" key="1">
    <source>
        <dbReference type="Pfam" id="PF07992"/>
    </source>
</evidence>
<name>A0ABU8EJA0_9BACL</name>
<organism evidence="2 3">
    <name type="scientific">Exiguobacterium indicum</name>
    <dbReference type="NCBI Taxonomy" id="296995"/>
    <lineage>
        <taxon>Bacteria</taxon>
        <taxon>Bacillati</taxon>
        <taxon>Bacillota</taxon>
        <taxon>Bacilli</taxon>
        <taxon>Bacillales</taxon>
        <taxon>Bacillales Family XII. Incertae Sedis</taxon>
        <taxon>Exiguobacterium</taxon>
    </lineage>
</organism>
<protein>
    <submittedName>
        <fullName evidence="2">FAD/NAD(P)-binding oxidoreductase</fullName>
        <ecNumber evidence="2">1.-.-.-</ecNumber>
    </submittedName>
</protein>
<dbReference type="InterPro" id="IPR036188">
    <property type="entry name" value="FAD/NAD-bd_sf"/>
</dbReference>
<dbReference type="Gene3D" id="3.50.50.60">
    <property type="entry name" value="FAD/NAD(P)-binding domain"/>
    <property type="match status" value="2"/>
</dbReference>
<dbReference type="Pfam" id="PF07992">
    <property type="entry name" value="Pyr_redox_2"/>
    <property type="match status" value="1"/>
</dbReference>
<dbReference type="RefSeq" id="WP_336449401.1">
    <property type="nucleotide sequence ID" value="NZ_JBAWKY010000003.1"/>
</dbReference>
<gene>
    <name evidence="2" type="ORF">SZL87_11340</name>
</gene>
<dbReference type="PANTHER" id="PTHR10632">
    <property type="entry name" value="SULFIDE:QUINONE OXIDOREDUCTASE"/>
    <property type="match status" value="1"/>
</dbReference>
<dbReference type="PANTHER" id="PTHR10632:SF2">
    <property type="entry name" value="SULFIDE:QUINONE OXIDOREDUCTASE, MITOCHONDRIAL"/>
    <property type="match status" value="1"/>
</dbReference>
<sequence>MDNRTARIAVVGAGSGGITAVAQLLRKRPALKGHILLIDPAEEHYYQPLWTLVGAGDVRKETTARPMSSLIPEGAEWLQESVQTFAPEKNELLTTQGTTVHYDYLIIAAGIQLNWKDVPGLVETIGKNGVCSNYSYETVSSTWDAISHFKGGEALFTMPSTPIKCGGAPQKIMYLAEEYFAQHNIRNKSSVHFMTALPNMFAVPRYEKTLNEVVKRKQIQTHFKTELVSIDGPNHVATFENLETKERFTHHFDLIHVTPPMGPMDFLKDSPVTDASGWVDIDSKTLQHDRYENIFALGDCSNLPTSKTGAAIRKQAPVVVENLIRFMEHQNHTKAEYDGYTSCPLVTGYNSLVMAEFDYEKEPAESFPIDQSEERLSMFLVKKHFLPVLYWDGMLKGLM</sequence>
<dbReference type="EC" id="1.-.-.-" evidence="2"/>
<keyword evidence="3" id="KW-1185">Reference proteome</keyword>
<dbReference type="Proteomes" id="UP001387110">
    <property type="component" value="Unassembled WGS sequence"/>
</dbReference>
<accession>A0ABU8EJA0</accession>
<comment type="caution">
    <text evidence="2">The sequence shown here is derived from an EMBL/GenBank/DDBJ whole genome shotgun (WGS) entry which is preliminary data.</text>
</comment>
<keyword evidence="2" id="KW-0560">Oxidoreductase</keyword>